<dbReference type="Gene3D" id="3.40.50.300">
    <property type="entry name" value="P-loop containing nucleotide triphosphate hydrolases"/>
    <property type="match status" value="1"/>
</dbReference>
<sequence length="220" mass="25230">MVTKSTGKLIVFEGSDGTGKTTQAKLLLGYLKKKNIPCVYISFPRYDESLWGQMVKRYLSGGFGKIDEVGPYLASVLYAGDRFSASDQIRKWLELGKLVICNRYVGSNLAHQLAKMVSQSDKSKFIKWLEKLEYEENKIPKEDLVILLHVPATISRKLMSQRKLDIHERDFGYLKRVVEAYEGLAKERKNWVKVDCVKNGKILKPEEIHKKVLEILEFNG</sequence>
<dbReference type="Proteomes" id="UP000179252">
    <property type="component" value="Unassembled WGS sequence"/>
</dbReference>
<evidence type="ECO:0000259" key="9">
    <source>
        <dbReference type="Pfam" id="PF02223"/>
    </source>
</evidence>
<evidence type="ECO:0000256" key="3">
    <source>
        <dbReference type="ARBA" id="ARBA00022727"/>
    </source>
</evidence>
<dbReference type="EC" id="2.7.4.9" evidence="8"/>
<evidence type="ECO:0000256" key="5">
    <source>
        <dbReference type="ARBA" id="ARBA00022777"/>
    </source>
</evidence>
<keyword evidence="4 8" id="KW-0547">Nucleotide-binding</keyword>
<dbReference type="GO" id="GO:0005524">
    <property type="term" value="F:ATP binding"/>
    <property type="evidence" value="ECO:0007669"/>
    <property type="project" value="UniProtKB-UniRule"/>
</dbReference>
<reference evidence="10 11" key="1">
    <citation type="journal article" date="2016" name="Nat. Commun.">
        <title>Thousands of microbial genomes shed light on interconnected biogeochemical processes in an aquifer system.</title>
        <authorList>
            <person name="Anantharaman K."/>
            <person name="Brown C.T."/>
            <person name="Hug L.A."/>
            <person name="Sharon I."/>
            <person name="Castelle C.J."/>
            <person name="Probst A.J."/>
            <person name="Thomas B.C."/>
            <person name="Singh A."/>
            <person name="Wilkins M.J."/>
            <person name="Karaoz U."/>
            <person name="Brodie E.L."/>
            <person name="Williams K.H."/>
            <person name="Hubbard S.S."/>
            <person name="Banfield J.F."/>
        </authorList>
    </citation>
    <scope>NUCLEOTIDE SEQUENCE [LARGE SCALE GENOMIC DNA]</scope>
</reference>
<name>A0A1F5FUS9_9BACT</name>
<dbReference type="GO" id="GO:0006235">
    <property type="term" value="P:dTTP biosynthetic process"/>
    <property type="evidence" value="ECO:0007669"/>
    <property type="project" value="UniProtKB-UniRule"/>
</dbReference>
<comment type="function">
    <text evidence="8">Phosphorylation of dTMP to form dTDP in both de novo and salvage pathways of dTTP synthesis.</text>
</comment>
<proteinExistence type="inferred from homology"/>
<evidence type="ECO:0000313" key="11">
    <source>
        <dbReference type="Proteomes" id="UP000179252"/>
    </source>
</evidence>
<protein>
    <recommendedName>
        <fullName evidence="8">Thymidylate kinase</fullName>
        <ecNumber evidence="8">2.7.4.9</ecNumber>
    </recommendedName>
    <alternativeName>
        <fullName evidence="8">dTMP kinase</fullName>
    </alternativeName>
</protein>
<gene>
    <name evidence="8" type="primary">tmk</name>
    <name evidence="10" type="ORF">A2165_01405</name>
</gene>
<evidence type="ECO:0000256" key="6">
    <source>
        <dbReference type="ARBA" id="ARBA00022840"/>
    </source>
</evidence>
<evidence type="ECO:0000256" key="2">
    <source>
        <dbReference type="ARBA" id="ARBA00022679"/>
    </source>
</evidence>
<dbReference type="GO" id="GO:0006233">
    <property type="term" value="P:dTDP biosynthetic process"/>
    <property type="evidence" value="ECO:0007669"/>
    <property type="project" value="InterPro"/>
</dbReference>
<evidence type="ECO:0000256" key="1">
    <source>
        <dbReference type="ARBA" id="ARBA00009776"/>
    </source>
</evidence>
<accession>A0A1F5FUS9</accession>
<keyword evidence="3 8" id="KW-0545">Nucleotide biosynthesis</keyword>
<comment type="catalytic activity">
    <reaction evidence="7 8">
        <text>dTMP + ATP = dTDP + ADP</text>
        <dbReference type="Rhea" id="RHEA:13517"/>
        <dbReference type="ChEBI" id="CHEBI:30616"/>
        <dbReference type="ChEBI" id="CHEBI:58369"/>
        <dbReference type="ChEBI" id="CHEBI:63528"/>
        <dbReference type="ChEBI" id="CHEBI:456216"/>
        <dbReference type="EC" id="2.7.4.9"/>
    </reaction>
</comment>
<feature type="binding site" evidence="8">
    <location>
        <begin position="14"/>
        <end position="21"/>
    </location>
    <ligand>
        <name>ATP</name>
        <dbReference type="ChEBI" id="CHEBI:30616"/>
    </ligand>
</feature>
<keyword evidence="6 8" id="KW-0067">ATP-binding</keyword>
<evidence type="ECO:0000256" key="4">
    <source>
        <dbReference type="ARBA" id="ARBA00022741"/>
    </source>
</evidence>
<comment type="caution">
    <text evidence="10">The sequence shown here is derived from an EMBL/GenBank/DDBJ whole genome shotgun (WGS) entry which is preliminary data.</text>
</comment>
<keyword evidence="2 8" id="KW-0808">Transferase</keyword>
<dbReference type="PANTHER" id="PTHR10344:SF4">
    <property type="entry name" value="UMP-CMP KINASE 2, MITOCHONDRIAL"/>
    <property type="match status" value="1"/>
</dbReference>
<evidence type="ECO:0000256" key="7">
    <source>
        <dbReference type="ARBA" id="ARBA00048743"/>
    </source>
</evidence>
<evidence type="ECO:0000313" key="10">
    <source>
        <dbReference type="EMBL" id="OGD83371.1"/>
    </source>
</evidence>
<keyword evidence="5 8" id="KW-0418">Kinase</keyword>
<feature type="domain" description="Thymidylate kinase-like" evidence="9">
    <location>
        <begin position="12"/>
        <end position="197"/>
    </location>
</feature>
<dbReference type="HAMAP" id="MF_00165">
    <property type="entry name" value="Thymidylate_kinase"/>
    <property type="match status" value="1"/>
</dbReference>
<dbReference type="GO" id="GO:0006227">
    <property type="term" value="P:dUDP biosynthetic process"/>
    <property type="evidence" value="ECO:0007669"/>
    <property type="project" value="TreeGrafter"/>
</dbReference>
<dbReference type="SUPFAM" id="SSF52540">
    <property type="entry name" value="P-loop containing nucleoside triphosphate hydrolases"/>
    <property type="match status" value="1"/>
</dbReference>
<dbReference type="EMBL" id="MFAU01000050">
    <property type="protein sequence ID" value="OGD83371.1"/>
    <property type="molecule type" value="Genomic_DNA"/>
</dbReference>
<dbReference type="InterPro" id="IPR018094">
    <property type="entry name" value="Thymidylate_kinase"/>
</dbReference>
<dbReference type="InterPro" id="IPR039430">
    <property type="entry name" value="Thymidylate_kin-like_dom"/>
</dbReference>
<dbReference type="GO" id="GO:0004798">
    <property type="term" value="F:dTMP kinase activity"/>
    <property type="evidence" value="ECO:0007669"/>
    <property type="project" value="UniProtKB-UniRule"/>
</dbReference>
<dbReference type="GO" id="GO:0005737">
    <property type="term" value="C:cytoplasm"/>
    <property type="evidence" value="ECO:0007669"/>
    <property type="project" value="TreeGrafter"/>
</dbReference>
<dbReference type="Pfam" id="PF02223">
    <property type="entry name" value="Thymidylate_kin"/>
    <property type="match status" value="1"/>
</dbReference>
<dbReference type="AlphaFoldDB" id="A0A1F5FUS9"/>
<dbReference type="CDD" id="cd01672">
    <property type="entry name" value="TMPK"/>
    <property type="match status" value="1"/>
</dbReference>
<dbReference type="InterPro" id="IPR027417">
    <property type="entry name" value="P-loop_NTPase"/>
</dbReference>
<comment type="similarity">
    <text evidence="1 8">Belongs to the thymidylate kinase family.</text>
</comment>
<evidence type="ECO:0000256" key="8">
    <source>
        <dbReference type="HAMAP-Rule" id="MF_00165"/>
    </source>
</evidence>
<organism evidence="10 11">
    <name type="scientific">Candidatus Curtissbacteria bacterium RBG_13_40_7</name>
    <dbReference type="NCBI Taxonomy" id="1797706"/>
    <lineage>
        <taxon>Bacteria</taxon>
        <taxon>Candidatus Curtissiibacteriota</taxon>
    </lineage>
</organism>
<dbReference type="PANTHER" id="PTHR10344">
    <property type="entry name" value="THYMIDYLATE KINASE"/>
    <property type="match status" value="1"/>
</dbReference>